<dbReference type="PANTHER" id="PTHR21716">
    <property type="entry name" value="TRANSMEMBRANE PROTEIN"/>
    <property type="match status" value="1"/>
</dbReference>
<dbReference type="InterPro" id="IPR002549">
    <property type="entry name" value="AI-2E-like"/>
</dbReference>
<feature type="transmembrane region" description="Helical" evidence="8">
    <location>
        <begin position="278"/>
        <end position="301"/>
    </location>
</feature>
<comment type="similarity">
    <text evidence="2">Belongs to the autoinducer-2 exporter (AI-2E) (TC 2.A.86) family.</text>
</comment>
<protein>
    <submittedName>
        <fullName evidence="9">AI-2E family transporter</fullName>
    </submittedName>
</protein>
<dbReference type="Proteomes" id="UP001310248">
    <property type="component" value="Unassembled WGS sequence"/>
</dbReference>
<dbReference type="EMBL" id="JAYDYW010000006">
    <property type="protein sequence ID" value="MEE1674103.1"/>
    <property type="molecule type" value="Genomic_DNA"/>
</dbReference>
<keyword evidence="10" id="KW-1185">Reference proteome</keyword>
<keyword evidence="3" id="KW-0813">Transport</keyword>
<reference evidence="10" key="1">
    <citation type="submission" date="2023-07" db="EMBL/GenBank/DDBJ databases">
        <title>Draft genome sequence of Agarivorans aestuarii strain ZMCS4, a CAZymes producing bacteria isolated from the marine brown algae Clodostephus spongiosus.</title>
        <authorList>
            <person name="Lorente B."/>
            <person name="Cabral C."/>
            <person name="Frias J."/>
            <person name="Faria J."/>
            <person name="Toubarro D."/>
        </authorList>
    </citation>
    <scope>NUCLEOTIDE SEQUENCE [LARGE SCALE GENOMIC DNA]</scope>
    <source>
        <strain evidence="10">ZMCS4</strain>
    </source>
</reference>
<keyword evidence="6 8" id="KW-1133">Transmembrane helix</keyword>
<evidence type="ECO:0000256" key="6">
    <source>
        <dbReference type="ARBA" id="ARBA00022989"/>
    </source>
</evidence>
<evidence type="ECO:0000256" key="7">
    <source>
        <dbReference type="ARBA" id="ARBA00023136"/>
    </source>
</evidence>
<evidence type="ECO:0000313" key="9">
    <source>
        <dbReference type="EMBL" id="MEE1674103.1"/>
    </source>
</evidence>
<feature type="transmembrane region" description="Helical" evidence="8">
    <location>
        <begin position="307"/>
        <end position="332"/>
    </location>
</feature>
<feature type="transmembrane region" description="Helical" evidence="8">
    <location>
        <begin position="217"/>
        <end position="234"/>
    </location>
</feature>
<keyword evidence="5 8" id="KW-0812">Transmembrane</keyword>
<name>A0ABU7G3Z0_9ALTE</name>
<dbReference type="Pfam" id="PF01594">
    <property type="entry name" value="AI-2E_transport"/>
    <property type="match status" value="1"/>
</dbReference>
<feature type="transmembrane region" description="Helical" evidence="8">
    <location>
        <begin position="156"/>
        <end position="177"/>
    </location>
</feature>
<evidence type="ECO:0000313" key="10">
    <source>
        <dbReference type="Proteomes" id="UP001310248"/>
    </source>
</evidence>
<keyword evidence="4" id="KW-1003">Cell membrane</keyword>
<feature type="transmembrane region" description="Helical" evidence="8">
    <location>
        <begin position="67"/>
        <end position="89"/>
    </location>
</feature>
<keyword evidence="7 8" id="KW-0472">Membrane</keyword>
<gene>
    <name evidence="9" type="ORF">SNR37_003535</name>
</gene>
<evidence type="ECO:0000256" key="4">
    <source>
        <dbReference type="ARBA" id="ARBA00022475"/>
    </source>
</evidence>
<sequence length="362" mass="40092">MFKVLSNWYRRMFSDPEAVAMALVLVIGFVLLYFFGNLLAPLLIALVLAYLLDWPVSFLANHGFRRGFASALVLLIFFLIATFTVLRILPTVWGQGMNLLSEYPVMLNSTQQWLESLPQQYPEFIDGALVESVVDNVRTRLMGVGEQLLQSSLSSIINLATVLVYSVLVPLMVFFMLSDKKVLLSSVSRFLPNDRRLLTQVWSEMNGQVINYIRGKAIEILVVGGASYIVFAIMDLRYSALLGVLVGLSVLIPFIGAFAVTLPVAMVGLFQWGLSPQFGYLILAYGIIQVIDGNVLVPILFSEAVNLHPLAIIVAVLVFGGLWGFWGVFFAIPLATLVKAVMNAWPHHIEKVEDSEPSTSAE</sequence>
<organism evidence="9 10">
    <name type="scientific">Agarivorans aestuarii</name>
    <dbReference type="NCBI Taxonomy" id="1563703"/>
    <lineage>
        <taxon>Bacteria</taxon>
        <taxon>Pseudomonadati</taxon>
        <taxon>Pseudomonadota</taxon>
        <taxon>Gammaproteobacteria</taxon>
        <taxon>Alteromonadales</taxon>
        <taxon>Alteromonadaceae</taxon>
        <taxon>Agarivorans</taxon>
    </lineage>
</organism>
<evidence type="ECO:0000256" key="2">
    <source>
        <dbReference type="ARBA" id="ARBA00009773"/>
    </source>
</evidence>
<dbReference type="RefSeq" id="WP_329775283.1">
    <property type="nucleotide sequence ID" value="NZ_JAYDYW010000006.1"/>
</dbReference>
<evidence type="ECO:0000256" key="8">
    <source>
        <dbReference type="SAM" id="Phobius"/>
    </source>
</evidence>
<accession>A0ABU7G3Z0</accession>
<comment type="subcellular location">
    <subcellularLocation>
        <location evidence="1">Cell membrane</location>
        <topology evidence="1">Multi-pass membrane protein</topology>
    </subcellularLocation>
</comment>
<dbReference type="PANTHER" id="PTHR21716:SF53">
    <property type="entry name" value="PERMEASE PERM-RELATED"/>
    <property type="match status" value="1"/>
</dbReference>
<feature type="transmembrane region" description="Helical" evidence="8">
    <location>
        <begin position="18"/>
        <end position="36"/>
    </location>
</feature>
<evidence type="ECO:0000256" key="1">
    <source>
        <dbReference type="ARBA" id="ARBA00004651"/>
    </source>
</evidence>
<feature type="transmembrane region" description="Helical" evidence="8">
    <location>
        <begin position="240"/>
        <end position="266"/>
    </location>
</feature>
<evidence type="ECO:0000256" key="5">
    <source>
        <dbReference type="ARBA" id="ARBA00022692"/>
    </source>
</evidence>
<reference evidence="9 10" key="2">
    <citation type="submission" date="2023-12" db="EMBL/GenBank/DDBJ databases">
        <authorList>
            <consortium name="Cladostephus spongiosus"/>
            <person name="Lorente B."/>
            <person name="Cabral C."/>
            <person name="Frias J."/>
            <person name="Faria J."/>
            <person name="Toubarro D."/>
        </authorList>
    </citation>
    <scope>NUCLEOTIDE SEQUENCE [LARGE SCALE GENOMIC DNA]</scope>
    <source>
        <strain evidence="9 10">ZMCS4</strain>
    </source>
</reference>
<evidence type="ECO:0000256" key="3">
    <source>
        <dbReference type="ARBA" id="ARBA00022448"/>
    </source>
</evidence>
<comment type="caution">
    <text evidence="9">The sequence shown here is derived from an EMBL/GenBank/DDBJ whole genome shotgun (WGS) entry which is preliminary data.</text>
</comment>
<proteinExistence type="inferred from homology"/>